<organism evidence="3 4">
    <name type="scientific">Nostoc commune NIES-4072</name>
    <dbReference type="NCBI Taxonomy" id="2005467"/>
    <lineage>
        <taxon>Bacteria</taxon>
        <taxon>Bacillati</taxon>
        <taxon>Cyanobacteriota</taxon>
        <taxon>Cyanophyceae</taxon>
        <taxon>Nostocales</taxon>
        <taxon>Nostocaceae</taxon>
        <taxon>Nostoc</taxon>
    </lineage>
</organism>
<dbReference type="PROSITE" id="PS50234">
    <property type="entry name" value="VWFA"/>
    <property type="match status" value="1"/>
</dbReference>
<protein>
    <recommendedName>
        <fullName evidence="2">VWFA domain-containing protein</fullName>
    </recommendedName>
</protein>
<proteinExistence type="predicted"/>
<feature type="domain" description="VWFA" evidence="2">
    <location>
        <begin position="38"/>
        <end position="236"/>
    </location>
</feature>
<dbReference type="OrthoDB" id="9792179at2"/>
<evidence type="ECO:0000256" key="1">
    <source>
        <dbReference type="SAM" id="SignalP"/>
    </source>
</evidence>
<feature type="chain" id="PRO_5015361104" description="VWFA domain-containing protein" evidence="1">
    <location>
        <begin position="30"/>
        <end position="272"/>
    </location>
</feature>
<dbReference type="Pfam" id="PF06707">
    <property type="entry name" value="DUF1194"/>
    <property type="match status" value="1"/>
</dbReference>
<comment type="caution">
    <text evidence="3">The sequence shown here is derived from an EMBL/GenBank/DDBJ whole genome shotgun (WGS) entry which is preliminary data.</text>
</comment>
<keyword evidence="1" id="KW-0732">Signal</keyword>
<name>A0A2R5G2N2_NOSCO</name>
<dbReference type="RefSeq" id="WP_109011898.1">
    <property type="nucleotide sequence ID" value="NZ_BDUD01000001.1"/>
</dbReference>
<sequence>MKISNFVRATLTAASCCLSVLAISTSAHAATLVPVDLELSLLVDVSGSVDNSEFNLQKQGYVNAFSNADLFNNFISKGNLGKIAVNLIYWSGVNQQQEVVGWSLIDSVAAAQTFANNIAATTRSFNGSTAIGSALNFAAPKFFNNDYDGARQVIDVSGDGATNEGANTIAARNAALALGVDAINGVIIGNEVGLQAFYQNNVIGGTNANGDPAFVLAAQNFQDFGAAIDKKIKAEIKPTSVPEPASIVGLLVFGTIGASSILKRNKKFQADC</sequence>
<evidence type="ECO:0000259" key="2">
    <source>
        <dbReference type="PROSITE" id="PS50234"/>
    </source>
</evidence>
<dbReference type="InterPro" id="IPR036465">
    <property type="entry name" value="vWFA_dom_sf"/>
</dbReference>
<dbReference type="EMBL" id="BDUD01000001">
    <property type="protein sequence ID" value="GBG22104.1"/>
    <property type="molecule type" value="Genomic_DNA"/>
</dbReference>
<dbReference type="Proteomes" id="UP000245124">
    <property type="component" value="Unassembled WGS sequence"/>
</dbReference>
<reference evidence="3 4" key="1">
    <citation type="submission" date="2017-06" db="EMBL/GenBank/DDBJ databases">
        <title>Genome sequencing of cyanobaciteial culture collection at National Institute for Environmental Studies (NIES).</title>
        <authorList>
            <person name="Hirose Y."/>
            <person name="Shimura Y."/>
            <person name="Fujisawa T."/>
            <person name="Nakamura Y."/>
            <person name="Kawachi M."/>
        </authorList>
    </citation>
    <scope>NUCLEOTIDE SEQUENCE [LARGE SCALE GENOMIC DNA]</scope>
    <source>
        <strain evidence="3 4">NIES-4072</strain>
    </source>
</reference>
<dbReference type="InterPro" id="IPR002035">
    <property type="entry name" value="VWF_A"/>
</dbReference>
<dbReference type="InterPro" id="IPR013424">
    <property type="entry name" value="Ice-binding_C"/>
</dbReference>
<dbReference type="SUPFAM" id="SSF53300">
    <property type="entry name" value="vWA-like"/>
    <property type="match status" value="1"/>
</dbReference>
<dbReference type="Gene3D" id="3.40.50.410">
    <property type="entry name" value="von Willebrand factor, type A domain"/>
    <property type="match status" value="1"/>
</dbReference>
<keyword evidence="4" id="KW-1185">Reference proteome</keyword>
<gene>
    <name evidence="3" type="ORF">NIES4072_58100</name>
</gene>
<dbReference type="NCBIfam" id="TIGR02595">
    <property type="entry name" value="PEP_CTERM"/>
    <property type="match status" value="1"/>
</dbReference>
<feature type="signal peptide" evidence="1">
    <location>
        <begin position="1"/>
        <end position="29"/>
    </location>
</feature>
<dbReference type="AlphaFoldDB" id="A0A2R5G2N2"/>
<evidence type="ECO:0000313" key="3">
    <source>
        <dbReference type="EMBL" id="GBG22104.1"/>
    </source>
</evidence>
<evidence type="ECO:0000313" key="4">
    <source>
        <dbReference type="Proteomes" id="UP000245124"/>
    </source>
</evidence>
<accession>A0A2R5G2N2</accession>
<dbReference type="InterPro" id="IPR010607">
    <property type="entry name" value="DUF1194"/>
</dbReference>